<name>A0A7X9SK38_CLOBE</name>
<accession>A0A7X9SK38</accession>
<dbReference type="Pfam" id="PF12611">
    <property type="entry name" value="Flagellar_put"/>
    <property type="match status" value="1"/>
</dbReference>
<evidence type="ECO:0000313" key="2">
    <source>
        <dbReference type="Proteomes" id="UP000587880"/>
    </source>
</evidence>
<dbReference type="RefSeq" id="WP_168980804.1">
    <property type="nucleotide sequence ID" value="NZ_JABAGD010000001.1"/>
</dbReference>
<keyword evidence="1" id="KW-0969">Cilium</keyword>
<reference evidence="1 2" key="1">
    <citation type="submission" date="2020-04" db="EMBL/GenBank/DDBJ databases">
        <authorList>
            <person name="Hitch T.C.A."/>
            <person name="Wylensek D."/>
            <person name="Clavel T."/>
        </authorList>
    </citation>
    <scope>NUCLEOTIDE SEQUENCE [LARGE SCALE GENOMIC DNA]</scope>
    <source>
        <strain evidence="1 2">WB01_NA02</strain>
    </source>
</reference>
<gene>
    <name evidence="1" type="ORF">HF849_00840</name>
</gene>
<dbReference type="AlphaFoldDB" id="A0A7X9SK38"/>
<dbReference type="Proteomes" id="UP000587880">
    <property type="component" value="Unassembled WGS sequence"/>
</dbReference>
<evidence type="ECO:0000313" key="1">
    <source>
        <dbReference type="EMBL" id="NMF03300.1"/>
    </source>
</evidence>
<keyword evidence="1" id="KW-0282">Flagellum</keyword>
<keyword evidence="1" id="KW-0966">Cell projection</keyword>
<sequence>MSYRIINGQAYSVGNIGQFANSQKAVGNNPNSKQKEARFQDVLDGVKCKDQSFTISKHAASRLNEINFTKEDMEQIQKGFKIAQDKNSKNTVMLYKDIALIASVENKTLITAVEKDRAKDNIFTNVDSVVIL</sequence>
<dbReference type="InterPro" id="IPR013367">
    <property type="entry name" value="Flagellar_put"/>
</dbReference>
<organism evidence="1 2">
    <name type="scientific">Clostridium beijerinckii</name>
    <name type="common">Clostridium MP</name>
    <dbReference type="NCBI Taxonomy" id="1520"/>
    <lineage>
        <taxon>Bacteria</taxon>
        <taxon>Bacillati</taxon>
        <taxon>Bacillota</taxon>
        <taxon>Clostridia</taxon>
        <taxon>Eubacteriales</taxon>
        <taxon>Clostridiaceae</taxon>
        <taxon>Clostridium</taxon>
    </lineage>
</organism>
<proteinExistence type="predicted"/>
<dbReference type="EMBL" id="JABAGD010000001">
    <property type="protein sequence ID" value="NMF03300.1"/>
    <property type="molecule type" value="Genomic_DNA"/>
</dbReference>
<comment type="caution">
    <text evidence="1">The sequence shown here is derived from an EMBL/GenBank/DDBJ whole genome shotgun (WGS) entry which is preliminary data.</text>
</comment>
<dbReference type="NCBIfam" id="TIGR02530">
    <property type="entry name" value="flg_new"/>
    <property type="match status" value="1"/>
</dbReference>
<protein>
    <submittedName>
        <fullName evidence="1">Flagellar biosynthesis protein</fullName>
    </submittedName>
</protein>